<organism evidence="2 3">
    <name type="scientific">Olivibacter jilunii</name>
    <dbReference type="NCBI Taxonomy" id="985016"/>
    <lineage>
        <taxon>Bacteria</taxon>
        <taxon>Pseudomonadati</taxon>
        <taxon>Bacteroidota</taxon>
        <taxon>Sphingobacteriia</taxon>
        <taxon>Sphingobacteriales</taxon>
        <taxon>Sphingobacteriaceae</taxon>
        <taxon>Olivibacter</taxon>
    </lineage>
</organism>
<dbReference type="InterPro" id="IPR007138">
    <property type="entry name" value="ABM_dom"/>
</dbReference>
<dbReference type="PANTHER" id="PTHR33336:SF3">
    <property type="entry name" value="ABM DOMAIN-CONTAINING PROTEIN"/>
    <property type="match status" value="1"/>
</dbReference>
<dbReference type="Pfam" id="PF03992">
    <property type="entry name" value="ABM"/>
    <property type="match status" value="1"/>
</dbReference>
<evidence type="ECO:0000313" key="2">
    <source>
        <dbReference type="EMBL" id="MFD2962133.1"/>
    </source>
</evidence>
<evidence type="ECO:0000313" key="3">
    <source>
        <dbReference type="Proteomes" id="UP001597560"/>
    </source>
</evidence>
<comment type="caution">
    <text evidence="2">The sequence shown here is derived from an EMBL/GenBank/DDBJ whole genome shotgun (WGS) entry which is preliminary data.</text>
</comment>
<dbReference type="InterPro" id="IPR011008">
    <property type="entry name" value="Dimeric_a/b-barrel"/>
</dbReference>
<dbReference type="PANTHER" id="PTHR33336">
    <property type="entry name" value="QUINOL MONOOXYGENASE YGIN-RELATED"/>
    <property type="match status" value="1"/>
</dbReference>
<keyword evidence="2" id="KW-0560">Oxidoreductase</keyword>
<proteinExistence type="predicted"/>
<keyword evidence="3" id="KW-1185">Reference proteome</keyword>
<keyword evidence="2" id="KW-0503">Monooxygenase</keyword>
<dbReference type="RefSeq" id="WP_377610372.1">
    <property type="nucleotide sequence ID" value="NZ_JBHUPA010000006.1"/>
</dbReference>
<evidence type="ECO:0000259" key="1">
    <source>
        <dbReference type="PROSITE" id="PS51725"/>
    </source>
</evidence>
<dbReference type="EC" id="1.-.-.-" evidence="2"/>
<dbReference type="PROSITE" id="PS51725">
    <property type="entry name" value="ABM"/>
    <property type="match status" value="1"/>
</dbReference>
<gene>
    <name evidence="2" type="ORF">ACFS6J_10080</name>
</gene>
<feature type="domain" description="ABM" evidence="1">
    <location>
        <begin position="3"/>
        <end position="94"/>
    </location>
</feature>
<dbReference type="Gene3D" id="3.30.70.100">
    <property type="match status" value="1"/>
</dbReference>
<name>A0ABW6B0Z2_9SPHI</name>
<accession>A0ABW6B0Z2</accession>
<sequence length="95" mass="11381">MKIHLIAIIRSKPAHIDEVKKQLQTMVVRTREEKACLQYDLHQDLEDPSRFIFYEIWQDESSLDLHNEQPYIQDFQLLAEKALQETPLIYKTKLI</sequence>
<dbReference type="GO" id="GO:0004497">
    <property type="term" value="F:monooxygenase activity"/>
    <property type="evidence" value="ECO:0007669"/>
    <property type="project" value="UniProtKB-KW"/>
</dbReference>
<protein>
    <submittedName>
        <fullName evidence="2">Quinol monooxygenase</fullName>
        <ecNumber evidence="2">1.-.-.-</ecNumber>
    </submittedName>
</protein>
<dbReference type="InterPro" id="IPR050744">
    <property type="entry name" value="AI-2_Isomerase_LsrG"/>
</dbReference>
<dbReference type="EMBL" id="JBHUPA010000006">
    <property type="protein sequence ID" value="MFD2962133.1"/>
    <property type="molecule type" value="Genomic_DNA"/>
</dbReference>
<dbReference type="Proteomes" id="UP001597560">
    <property type="component" value="Unassembled WGS sequence"/>
</dbReference>
<reference evidence="3" key="1">
    <citation type="journal article" date="2019" name="Int. J. Syst. Evol. Microbiol.">
        <title>The Global Catalogue of Microorganisms (GCM) 10K type strain sequencing project: providing services to taxonomists for standard genome sequencing and annotation.</title>
        <authorList>
            <consortium name="The Broad Institute Genomics Platform"/>
            <consortium name="The Broad Institute Genome Sequencing Center for Infectious Disease"/>
            <person name="Wu L."/>
            <person name="Ma J."/>
        </authorList>
    </citation>
    <scope>NUCLEOTIDE SEQUENCE [LARGE SCALE GENOMIC DNA]</scope>
    <source>
        <strain evidence="3">KCTC 23098</strain>
    </source>
</reference>
<dbReference type="SUPFAM" id="SSF54909">
    <property type="entry name" value="Dimeric alpha+beta barrel"/>
    <property type="match status" value="1"/>
</dbReference>